<sequence>MAPESPFRILFRTWSGSSAGTNSRRGHRSGDKNRREIKLLEMAEHFENHCDLDNRVPTCFISTTDDPVRALKYAIDLQGMDENDIHISIIRSNKYLCGEELATAFEYENESLFKTEFLFLWEIEATEILHVVSLETLQRSNLLNKFKVLDPEYWGRDTLPSLGKIRDEICDNNEEAWWGGE</sequence>
<name>A0A8H4RBL6_9HELO</name>
<comment type="caution">
    <text evidence="2">The sequence shown here is derived from an EMBL/GenBank/DDBJ whole genome shotgun (WGS) entry which is preliminary data.</text>
</comment>
<dbReference type="Pfam" id="PF24494">
    <property type="entry name" value="DUF7587"/>
    <property type="match status" value="1"/>
</dbReference>
<protein>
    <recommendedName>
        <fullName evidence="1">DUF7587 domain-containing protein</fullName>
    </recommendedName>
</protein>
<proteinExistence type="predicted"/>
<dbReference type="OrthoDB" id="3546532at2759"/>
<accession>A0A8H4RBL6</accession>
<evidence type="ECO:0000259" key="1">
    <source>
        <dbReference type="Pfam" id="PF24494"/>
    </source>
</evidence>
<dbReference type="EMBL" id="JAAMPI010001026">
    <property type="protein sequence ID" value="KAF4627107.1"/>
    <property type="molecule type" value="Genomic_DNA"/>
</dbReference>
<gene>
    <name evidence="2" type="ORF">G7Y89_g11045</name>
</gene>
<keyword evidence="3" id="KW-1185">Reference proteome</keyword>
<reference evidence="2 3" key="1">
    <citation type="submission" date="2020-03" db="EMBL/GenBank/DDBJ databases">
        <title>Draft Genome Sequence of Cudoniella acicularis.</title>
        <authorList>
            <person name="Buettner E."/>
            <person name="Kellner H."/>
        </authorList>
    </citation>
    <scope>NUCLEOTIDE SEQUENCE [LARGE SCALE GENOMIC DNA]</scope>
    <source>
        <strain evidence="2 3">DSM 108380</strain>
    </source>
</reference>
<organism evidence="2 3">
    <name type="scientific">Cudoniella acicularis</name>
    <dbReference type="NCBI Taxonomy" id="354080"/>
    <lineage>
        <taxon>Eukaryota</taxon>
        <taxon>Fungi</taxon>
        <taxon>Dikarya</taxon>
        <taxon>Ascomycota</taxon>
        <taxon>Pezizomycotina</taxon>
        <taxon>Leotiomycetes</taxon>
        <taxon>Helotiales</taxon>
        <taxon>Tricladiaceae</taxon>
        <taxon>Cudoniella</taxon>
    </lineage>
</organism>
<evidence type="ECO:0000313" key="3">
    <source>
        <dbReference type="Proteomes" id="UP000566819"/>
    </source>
</evidence>
<evidence type="ECO:0000313" key="2">
    <source>
        <dbReference type="EMBL" id="KAF4627107.1"/>
    </source>
</evidence>
<dbReference type="Proteomes" id="UP000566819">
    <property type="component" value="Unassembled WGS sequence"/>
</dbReference>
<dbReference type="AlphaFoldDB" id="A0A8H4RBL6"/>
<dbReference type="InterPro" id="IPR056009">
    <property type="entry name" value="DUF7587"/>
</dbReference>
<feature type="domain" description="DUF7587" evidence="1">
    <location>
        <begin position="8"/>
        <end position="137"/>
    </location>
</feature>